<accession>A0A1Y2HP09</accession>
<dbReference type="InterPro" id="IPR011146">
    <property type="entry name" value="HIT-like"/>
</dbReference>
<dbReference type="SUPFAM" id="SSF54197">
    <property type="entry name" value="HIT-like"/>
    <property type="match status" value="1"/>
</dbReference>
<reference evidence="10 11" key="1">
    <citation type="submission" date="2016-07" db="EMBL/GenBank/DDBJ databases">
        <title>Pervasive Adenine N6-methylation of Active Genes in Fungi.</title>
        <authorList>
            <consortium name="DOE Joint Genome Institute"/>
            <person name="Mondo S.J."/>
            <person name="Dannebaum R.O."/>
            <person name="Kuo R.C."/>
            <person name="Labutti K."/>
            <person name="Haridas S."/>
            <person name="Kuo A."/>
            <person name="Salamov A."/>
            <person name="Ahrendt S.R."/>
            <person name="Lipzen A."/>
            <person name="Sullivan W."/>
            <person name="Andreopoulos W.B."/>
            <person name="Clum A."/>
            <person name="Lindquist E."/>
            <person name="Daum C."/>
            <person name="Ramamoorthy G.K."/>
            <person name="Gryganskyi A."/>
            <person name="Culley D."/>
            <person name="Magnuson J.K."/>
            <person name="James T.Y."/>
            <person name="O'Malley M.A."/>
            <person name="Stajich J.E."/>
            <person name="Spatafora J.W."/>
            <person name="Visel A."/>
            <person name="Grigoriev I.V."/>
        </authorList>
    </citation>
    <scope>NUCLEOTIDE SEQUENCE [LARGE SCALE GENOMIC DNA]</scope>
    <source>
        <strain evidence="10 11">PL171</strain>
    </source>
</reference>
<evidence type="ECO:0000256" key="5">
    <source>
        <dbReference type="ARBA" id="ARBA00023125"/>
    </source>
</evidence>
<dbReference type="STRING" id="765915.A0A1Y2HP09"/>
<dbReference type="GO" id="GO:0005634">
    <property type="term" value="C:nucleus"/>
    <property type="evidence" value="ECO:0007669"/>
    <property type="project" value="UniProtKB-SubCell"/>
</dbReference>
<organism evidence="10 11">
    <name type="scientific">Catenaria anguillulae PL171</name>
    <dbReference type="NCBI Taxonomy" id="765915"/>
    <lineage>
        <taxon>Eukaryota</taxon>
        <taxon>Fungi</taxon>
        <taxon>Fungi incertae sedis</taxon>
        <taxon>Blastocladiomycota</taxon>
        <taxon>Blastocladiomycetes</taxon>
        <taxon>Blastocladiales</taxon>
        <taxon>Catenariaceae</taxon>
        <taxon>Catenaria</taxon>
    </lineage>
</organism>
<comment type="subcellular location">
    <subcellularLocation>
        <location evidence="1">Nucleus</location>
    </subcellularLocation>
</comment>
<feature type="domain" description="HIT" evidence="9">
    <location>
        <begin position="75"/>
        <end position="185"/>
    </location>
</feature>
<evidence type="ECO:0000313" key="11">
    <source>
        <dbReference type="Proteomes" id="UP000193411"/>
    </source>
</evidence>
<proteinExistence type="predicted"/>
<comment type="caution">
    <text evidence="10">The sequence shown here is derived from an EMBL/GenBank/DDBJ whole genome shotgun (WGS) entry which is preliminary data.</text>
</comment>
<dbReference type="Proteomes" id="UP000193411">
    <property type="component" value="Unassembled WGS sequence"/>
</dbReference>
<keyword evidence="4" id="KW-0862">Zinc</keyword>
<evidence type="ECO:0000256" key="4">
    <source>
        <dbReference type="ARBA" id="ARBA00022833"/>
    </source>
</evidence>
<dbReference type="Pfam" id="PF11969">
    <property type="entry name" value="DcpS_C"/>
    <property type="match status" value="1"/>
</dbReference>
<dbReference type="GO" id="GO:0033699">
    <property type="term" value="F:DNA 5'-adenosine monophosphate hydrolase activity"/>
    <property type="evidence" value="ECO:0007669"/>
    <property type="project" value="TreeGrafter"/>
</dbReference>
<dbReference type="PANTHER" id="PTHR12486">
    <property type="entry name" value="APRATAXIN-RELATED"/>
    <property type="match status" value="1"/>
</dbReference>
<evidence type="ECO:0000256" key="2">
    <source>
        <dbReference type="ARBA" id="ARBA00022723"/>
    </source>
</evidence>
<sequence>MQFIRRLTKPMTASTTRSAAHGMTAATTTRGPAHRAVRASNSSAAAGASATSTTPSRSDSRHGGRGGSWHQALLPYTQHPETYDPAREVFAYSESTVTIYDQYPKSSVHLLVMPRRVVTNVSALDPAKEEDVRVVDQVDAECQRVLALMQAKHPTLRFRLGLHAVPSMTQLHVHLISQDFARAEKLKTKQHWNSFTTAFFVDWEWVVDEFKAGRKVTFEKQEYEQMLKSPLKCHECTDLPAFTNMPRLKAHLDSQPHGVRDDENASK</sequence>
<dbReference type="PROSITE" id="PS00892">
    <property type="entry name" value="HIT_1"/>
    <property type="match status" value="1"/>
</dbReference>
<dbReference type="OrthoDB" id="3512845at2759"/>
<dbReference type="GO" id="GO:1990165">
    <property type="term" value="F:single-strand break-containing DNA binding"/>
    <property type="evidence" value="ECO:0007669"/>
    <property type="project" value="TreeGrafter"/>
</dbReference>
<evidence type="ECO:0000256" key="3">
    <source>
        <dbReference type="ARBA" id="ARBA00022771"/>
    </source>
</evidence>
<feature type="compositionally biased region" description="Low complexity" evidence="8">
    <location>
        <begin position="38"/>
        <end position="57"/>
    </location>
</feature>
<keyword evidence="2" id="KW-0479">Metal-binding</keyword>
<gene>
    <name evidence="10" type="ORF">BCR44DRAFT_1432500</name>
</gene>
<keyword evidence="5" id="KW-0238">DNA-binding</keyword>
<protein>
    <submittedName>
        <fullName evidence="10">HIT-like domain-containing protein</fullName>
    </submittedName>
</protein>
<evidence type="ECO:0000259" key="9">
    <source>
        <dbReference type="PROSITE" id="PS51084"/>
    </source>
</evidence>
<dbReference type="InterPro" id="IPR036265">
    <property type="entry name" value="HIT-like_sf"/>
</dbReference>
<dbReference type="Pfam" id="PF16278">
    <property type="entry name" value="zf-C2HE"/>
    <property type="match status" value="1"/>
</dbReference>
<dbReference type="GO" id="GO:0003725">
    <property type="term" value="F:double-stranded RNA binding"/>
    <property type="evidence" value="ECO:0007669"/>
    <property type="project" value="TreeGrafter"/>
</dbReference>
<dbReference type="AlphaFoldDB" id="A0A1Y2HP09"/>
<dbReference type="Gene3D" id="3.30.428.10">
    <property type="entry name" value="HIT-like"/>
    <property type="match status" value="1"/>
</dbReference>
<keyword evidence="11" id="KW-1185">Reference proteome</keyword>
<comment type="caution">
    <text evidence="7">Lacks conserved residue(s) required for the propagation of feature annotation.</text>
</comment>
<dbReference type="EMBL" id="MCFL01000017">
    <property type="protein sequence ID" value="ORZ36337.1"/>
    <property type="molecule type" value="Genomic_DNA"/>
</dbReference>
<feature type="region of interest" description="Disordered" evidence="8">
    <location>
        <begin position="1"/>
        <end position="71"/>
    </location>
</feature>
<evidence type="ECO:0000256" key="7">
    <source>
        <dbReference type="PROSITE-ProRule" id="PRU00464"/>
    </source>
</evidence>
<dbReference type="InterPro" id="IPR019808">
    <property type="entry name" value="Histidine_triad_CS"/>
</dbReference>
<dbReference type="GO" id="GO:0030983">
    <property type="term" value="F:mismatched DNA binding"/>
    <property type="evidence" value="ECO:0007669"/>
    <property type="project" value="TreeGrafter"/>
</dbReference>
<dbReference type="GO" id="GO:0003697">
    <property type="term" value="F:single-stranded DNA binding"/>
    <property type="evidence" value="ECO:0007669"/>
    <property type="project" value="TreeGrafter"/>
</dbReference>
<dbReference type="InterPro" id="IPR032566">
    <property type="entry name" value="Znf-C2HE"/>
</dbReference>
<name>A0A1Y2HP09_9FUNG</name>
<evidence type="ECO:0000313" key="10">
    <source>
        <dbReference type="EMBL" id="ORZ36337.1"/>
    </source>
</evidence>
<evidence type="ECO:0000256" key="1">
    <source>
        <dbReference type="ARBA" id="ARBA00004123"/>
    </source>
</evidence>
<dbReference type="PROSITE" id="PS51084">
    <property type="entry name" value="HIT_2"/>
    <property type="match status" value="1"/>
</dbReference>
<dbReference type="GO" id="GO:0000012">
    <property type="term" value="P:single strand break repair"/>
    <property type="evidence" value="ECO:0007669"/>
    <property type="project" value="TreeGrafter"/>
</dbReference>
<evidence type="ECO:0000256" key="8">
    <source>
        <dbReference type="SAM" id="MobiDB-lite"/>
    </source>
</evidence>
<dbReference type="GO" id="GO:0008270">
    <property type="term" value="F:zinc ion binding"/>
    <property type="evidence" value="ECO:0007669"/>
    <property type="project" value="UniProtKB-KW"/>
</dbReference>
<dbReference type="PANTHER" id="PTHR12486:SF4">
    <property type="entry name" value="APRATAXIN"/>
    <property type="match status" value="1"/>
</dbReference>
<keyword evidence="3" id="KW-0863">Zinc-finger</keyword>
<evidence type="ECO:0000256" key="6">
    <source>
        <dbReference type="ARBA" id="ARBA00023242"/>
    </source>
</evidence>
<keyword evidence="6" id="KW-0539">Nucleus</keyword>